<dbReference type="InterPro" id="IPR016181">
    <property type="entry name" value="Acyl_CoA_acyltransferase"/>
</dbReference>
<evidence type="ECO:0000256" key="2">
    <source>
        <dbReference type="ARBA" id="ARBA00023315"/>
    </source>
</evidence>
<evidence type="ECO:0000256" key="1">
    <source>
        <dbReference type="ARBA" id="ARBA00022679"/>
    </source>
</evidence>
<dbReference type="EC" id="2.3.-.-" evidence="4"/>
<dbReference type="Gene3D" id="3.40.630.30">
    <property type="match status" value="1"/>
</dbReference>
<sequence length="341" mass="37885">MQDFTIVPLDVARADHITGIADLHNAVSAHRLRAWPETSPIEQLADRFFAGEFAKHLEWVALSGDRIVGHVHGWLPVQDNTHLAEVFLLVHPDHRRRGIGTALLEKFEKEAAAEGRETAMGWTPTSLPDGERFDESGARFCEARGFEVSNVQIQRRVDLASVDEEALDGVWAEAWERAGDYELIEYDGLPPEDALDGLALLSTRMFTDMPLGDTDLRPAEFTGERIRREALAEKRKGTVAVGAAVRHKPTGEIAGRTKIAVQPGAPDVVVQGMTIVLSDHRGHRLGAILKIANQRRLKRNFPGVKQVMTWNAESNEHMIAINEAVGYRPLVRDLEVQKKLG</sequence>
<feature type="domain" description="N-acetyltransferase" evidence="3">
    <location>
        <begin position="7"/>
        <end position="168"/>
    </location>
</feature>
<keyword evidence="1 4" id="KW-0808">Transferase</keyword>
<organism evidence="4 5">
    <name type="scientific">Salininema proteolyticum</name>
    <dbReference type="NCBI Taxonomy" id="1607685"/>
    <lineage>
        <taxon>Bacteria</taxon>
        <taxon>Bacillati</taxon>
        <taxon>Actinomycetota</taxon>
        <taxon>Actinomycetes</taxon>
        <taxon>Glycomycetales</taxon>
        <taxon>Glycomycetaceae</taxon>
        <taxon>Salininema</taxon>
    </lineage>
</organism>
<dbReference type="PROSITE" id="PS51186">
    <property type="entry name" value="GNAT"/>
    <property type="match status" value="1"/>
</dbReference>
<dbReference type="RefSeq" id="WP_380617470.1">
    <property type="nucleotide sequence ID" value="NZ_JBHSDK010000001.1"/>
</dbReference>
<proteinExistence type="predicted"/>
<dbReference type="InterPro" id="IPR000182">
    <property type="entry name" value="GNAT_dom"/>
</dbReference>
<evidence type="ECO:0000259" key="3">
    <source>
        <dbReference type="PROSITE" id="PS51186"/>
    </source>
</evidence>
<keyword evidence="5" id="KW-1185">Reference proteome</keyword>
<name>A0ABV8TSL9_9ACTN</name>
<dbReference type="PANTHER" id="PTHR43877">
    <property type="entry name" value="AMINOALKYLPHOSPHONATE N-ACETYLTRANSFERASE-RELATED-RELATED"/>
    <property type="match status" value="1"/>
</dbReference>
<comment type="caution">
    <text evidence="4">The sequence shown here is derived from an EMBL/GenBank/DDBJ whole genome shotgun (WGS) entry which is preliminary data.</text>
</comment>
<keyword evidence="2 4" id="KW-0012">Acyltransferase</keyword>
<dbReference type="SUPFAM" id="SSF55729">
    <property type="entry name" value="Acyl-CoA N-acyltransferases (Nat)"/>
    <property type="match status" value="2"/>
</dbReference>
<evidence type="ECO:0000313" key="5">
    <source>
        <dbReference type="Proteomes" id="UP001595823"/>
    </source>
</evidence>
<dbReference type="CDD" id="cd04301">
    <property type="entry name" value="NAT_SF"/>
    <property type="match status" value="1"/>
</dbReference>
<gene>
    <name evidence="4" type="ORF">ACFPET_00795</name>
</gene>
<dbReference type="EMBL" id="JBHSDK010000001">
    <property type="protein sequence ID" value="MFC4333736.1"/>
    <property type="molecule type" value="Genomic_DNA"/>
</dbReference>
<accession>A0ABV8TSL9</accession>
<dbReference type="Pfam" id="PF00583">
    <property type="entry name" value="Acetyltransf_1"/>
    <property type="match status" value="1"/>
</dbReference>
<dbReference type="GO" id="GO:0016746">
    <property type="term" value="F:acyltransferase activity"/>
    <property type="evidence" value="ECO:0007669"/>
    <property type="project" value="UniProtKB-KW"/>
</dbReference>
<dbReference type="Proteomes" id="UP001595823">
    <property type="component" value="Unassembled WGS sequence"/>
</dbReference>
<evidence type="ECO:0000313" key="4">
    <source>
        <dbReference type="EMBL" id="MFC4333736.1"/>
    </source>
</evidence>
<reference evidence="5" key="1">
    <citation type="journal article" date="2019" name="Int. J. Syst. Evol. Microbiol.">
        <title>The Global Catalogue of Microorganisms (GCM) 10K type strain sequencing project: providing services to taxonomists for standard genome sequencing and annotation.</title>
        <authorList>
            <consortium name="The Broad Institute Genomics Platform"/>
            <consortium name="The Broad Institute Genome Sequencing Center for Infectious Disease"/>
            <person name="Wu L."/>
            <person name="Ma J."/>
        </authorList>
    </citation>
    <scope>NUCLEOTIDE SEQUENCE [LARGE SCALE GENOMIC DNA]</scope>
    <source>
        <strain evidence="5">IBRC-M 10908</strain>
    </source>
</reference>
<protein>
    <submittedName>
        <fullName evidence="4">GNAT family N-acetyltransferase</fullName>
        <ecNumber evidence="4">2.3.-.-</ecNumber>
    </submittedName>
</protein>
<dbReference type="InterPro" id="IPR050832">
    <property type="entry name" value="Bact_Acetyltransf"/>
</dbReference>
<dbReference type="PANTHER" id="PTHR43877:SF1">
    <property type="entry name" value="ACETYLTRANSFERASE"/>
    <property type="match status" value="1"/>
</dbReference>